<sequence length="233" mass="27481">MSENRAQRAVLERLFALQDTKYRAFQSKLMPTVAPETVIGVRTPLLRNLAKELAGTAEAADFLRVLPHAYYEENNLHAFLVEKIRDYDAALAETERFLPYIDNWATCDCFSPKVFAKHKDELLTPVRRWLLSEKLYTVRYAIGMLMRHYLDADFRPEYLAWVADVQSEEYYLNMMRAWYFATAVAKQPDDTLPYLTERRLDVWTHNKAIQKAVESYRIPPELKQHLREMRIRA</sequence>
<dbReference type="SUPFAM" id="SSF48371">
    <property type="entry name" value="ARM repeat"/>
    <property type="match status" value="1"/>
</dbReference>
<dbReference type="InterPro" id="IPR014825">
    <property type="entry name" value="DNA_alkylation"/>
</dbReference>
<evidence type="ECO:0000313" key="1">
    <source>
        <dbReference type="EMBL" id="MBC5695679.1"/>
    </source>
</evidence>
<dbReference type="InterPro" id="IPR016024">
    <property type="entry name" value="ARM-type_fold"/>
</dbReference>
<dbReference type="Proteomes" id="UP000641741">
    <property type="component" value="Unassembled WGS sequence"/>
</dbReference>
<proteinExistence type="predicted"/>
<gene>
    <name evidence="1" type="ORF">H8S02_06940</name>
</gene>
<dbReference type="Pfam" id="PF08713">
    <property type="entry name" value="DNA_alkylation"/>
    <property type="match status" value="1"/>
</dbReference>
<organism evidence="1 2">
    <name type="scientific">Agathobaculum hominis</name>
    <dbReference type="NCBI Taxonomy" id="2763014"/>
    <lineage>
        <taxon>Bacteria</taxon>
        <taxon>Bacillati</taxon>
        <taxon>Bacillota</taxon>
        <taxon>Clostridia</taxon>
        <taxon>Eubacteriales</taxon>
        <taxon>Butyricicoccaceae</taxon>
        <taxon>Agathobaculum</taxon>
    </lineage>
</organism>
<dbReference type="EMBL" id="JACOPK010000005">
    <property type="protein sequence ID" value="MBC5695679.1"/>
    <property type="molecule type" value="Genomic_DNA"/>
</dbReference>
<protein>
    <submittedName>
        <fullName evidence="1">DNA alkylation repair protein</fullName>
    </submittedName>
</protein>
<dbReference type="PANTHER" id="PTHR34070:SF1">
    <property type="entry name" value="DNA ALKYLATION REPAIR PROTEIN"/>
    <property type="match status" value="1"/>
</dbReference>
<dbReference type="RefSeq" id="WP_186969982.1">
    <property type="nucleotide sequence ID" value="NZ_JACOPK010000005.1"/>
</dbReference>
<dbReference type="Gene3D" id="1.25.10.90">
    <property type="match status" value="1"/>
</dbReference>
<accession>A0ABR7GMZ4</accession>
<keyword evidence="2" id="KW-1185">Reference proteome</keyword>
<dbReference type="CDD" id="cd06561">
    <property type="entry name" value="AlkD_like"/>
    <property type="match status" value="1"/>
</dbReference>
<comment type="caution">
    <text evidence="1">The sequence shown here is derived from an EMBL/GenBank/DDBJ whole genome shotgun (WGS) entry which is preliminary data.</text>
</comment>
<reference evidence="1 2" key="1">
    <citation type="submission" date="2020-08" db="EMBL/GenBank/DDBJ databases">
        <title>Genome public.</title>
        <authorList>
            <person name="Liu C."/>
            <person name="Sun Q."/>
        </authorList>
    </citation>
    <scope>NUCLEOTIDE SEQUENCE [LARGE SCALE GENOMIC DNA]</scope>
    <source>
        <strain evidence="1 2">M2</strain>
    </source>
</reference>
<name>A0ABR7GMZ4_9FIRM</name>
<evidence type="ECO:0000313" key="2">
    <source>
        <dbReference type="Proteomes" id="UP000641741"/>
    </source>
</evidence>
<dbReference type="PANTHER" id="PTHR34070">
    <property type="entry name" value="ARMADILLO-TYPE FOLD"/>
    <property type="match status" value="1"/>
</dbReference>